<name>A0A8J5YPJ1_9ROSI</name>
<proteinExistence type="predicted"/>
<accession>A0A8J5YPJ1</accession>
<sequence length="40" mass="4649">MELMLVLLVLNEGYLLVGGFYGHPEETLRGEPWHPLKQLR</sequence>
<protein>
    <submittedName>
        <fullName evidence="2">Uncharacterized protein</fullName>
    </submittedName>
</protein>
<dbReference type="EMBL" id="JAHUZN010000012">
    <property type="protein sequence ID" value="KAG8474424.1"/>
    <property type="molecule type" value="Genomic_DNA"/>
</dbReference>
<reference evidence="2 3" key="1">
    <citation type="journal article" date="2021" name="bioRxiv">
        <title>The Gossypium anomalum genome as a resource for cotton improvement and evolutionary analysis of hybrid incompatibility.</title>
        <authorList>
            <person name="Grover C.E."/>
            <person name="Yuan D."/>
            <person name="Arick M.A."/>
            <person name="Miller E.R."/>
            <person name="Hu G."/>
            <person name="Peterson D.G."/>
            <person name="Wendel J.F."/>
            <person name="Udall J.A."/>
        </authorList>
    </citation>
    <scope>NUCLEOTIDE SEQUENCE [LARGE SCALE GENOMIC DNA]</scope>
    <source>
        <strain evidence="2">JFW-Udall</strain>
        <tissue evidence="2">Leaf</tissue>
    </source>
</reference>
<evidence type="ECO:0000313" key="2">
    <source>
        <dbReference type="EMBL" id="KAG8474424.1"/>
    </source>
</evidence>
<feature type="signal peptide" evidence="1">
    <location>
        <begin position="1"/>
        <end position="19"/>
    </location>
</feature>
<organism evidence="2 3">
    <name type="scientific">Gossypium anomalum</name>
    <dbReference type="NCBI Taxonomy" id="47600"/>
    <lineage>
        <taxon>Eukaryota</taxon>
        <taxon>Viridiplantae</taxon>
        <taxon>Streptophyta</taxon>
        <taxon>Embryophyta</taxon>
        <taxon>Tracheophyta</taxon>
        <taxon>Spermatophyta</taxon>
        <taxon>Magnoliopsida</taxon>
        <taxon>eudicotyledons</taxon>
        <taxon>Gunneridae</taxon>
        <taxon>Pentapetalae</taxon>
        <taxon>rosids</taxon>
        <taxon>malvids</taxon>
        <taxon>Malvales</taxon>
        <taxon>Malvaceae</taxon>
        <taxon>Malvoideae</taxon>
        <taxon>Gossypium</taxon>
    </lineage>
</organism>
<keyword evidence="1" id="KW-0732">Signal</keyword>
<feature type="chain" id="PRO_5035297564" evidence="1">
    <location>
        <begin position="20"/>
        <end position="40"/>
    </location>
</feature>
<gene>
    <name evidence="2" type="ORF">CXB51_034158</name>
</gene>
<dbReference type="AlphaFoldDB" id="A0A8J5YPJ1"/>
<comment type="caution">
    <text evidence="2">The sequence shown here is derived from an EMBL/GenBank/DDBJ whole genome shotgun (WGS) entry which is preliminary data.</text>
</comment>
<keyword evidence="3" id="KW-1185">Reference proteome</keyword>
<dbReference type="Proteomes" id="UP000701853">
    <property type="component" value="Chromosome 12"/>
</dbReference>
<evidence type="ECO:0000313" key="3">
    <source>
        <dbReference type="Proteomes" id="UP000701853"/>
    </source>
</evidence>
<evidence type="ECO:0000256" key="1">
    <source>
        <dbReference type="SAM" id="SignalP"/>
    </source>
</evidence>